<comment type="caution">
    <text evidence="2">The sequence shown here is derived from an EMBL/GenBank/DDBJ whole genome shotgun (WGS) entry which is preliminary data.</text>
</comment>
<feature type="domain" description="UspA" evidence="1">
    <location>
        <begin position="125"/>
        <end position="236"/>
    </location>
</feature>
<dbReference type="RefSeq" id="WP_378022046.1">
    <property type="nucleotide sequence ID" value="NZ_JBHSKG010000008.1"/>
</dbReference>
<proteinExistence type="predicted"/>
<evidence type="ECO:0000259" key="1">
    <source>
        <dbReference type="Pfam" id="PF00582"/>
    </source>
</evidence>
<dbReference type="Pfam" id="PF00582">
    <property type="entry name" value="Usp"/>
    <property type="match status" value="1"/>
</dbReference>
<sequence>MTTDVVRVFAPAGPGRRAVLGWARRQARRSGARLEVLVDPDPEQDDRAVAPPGRLVRWALGALAGRPSPTDRLARAAAGAPLLVVPQRVPGVDELVGTAYESVTVVPDDTAHPHGPVALALAAGTSDAVVDAAFEAASRRGSPLLAVRCEEDAADDPGDAPDPWEDRLTAWRIAYPQVPVEVRVAVGDPAGELVELSGRARLLVLGRSARGRLRAALAPSPVPRVVRRARCPVLVVAPQGPPHRGWWRSS</sequence>
<keyword evidence="3" id="KW-1185">Reference proteome</keyword>
<evidence type="ECO:0000313" key="3">
    <source>
        <dbReference type="Proteomes" id="UP001596175"/>
    </source>
</evidence>
<gene>
    <name evidence="2" type="ORF">ACFPK1_16610</name>
</gene>
<evidence type="ECO:0000313" key="2">
    <source>
        <dbReference type="EMBL" id="MFC5139864.1"/>
    </source>
</evidence>
<dbReference type="EMBL" id="JBHSKG010000008">
    <property type="protein sequence ID" value="MFC5139864.1"/>
    <property type="molecule type" value="Genomic_DNA"/>
</dbReference>
<dbReference type="Gene3D" id="3.40.50.12370">
    <property type="match status" value="1"/>
</dbReference>
<organism evidence="2 3">
    <name type="scientific">Actinomycetospora rhizophila</name>
    <dbReference type="NCBI Taxonomy" id="1416876"/>
    <lineage>
        <taxon>Bacteria</taxon>
        <taxon>Bacillati</taxon>
        <taxon>Actinomycetota</taxon>
        <taxon>Actinomycetes</taxon>
        <taxon>Pseudonocardiales</taxon>
        <taxon>Pseudonocardiaceae</taxon>
        <taxon>Actinomycetospora</taxon>
    </lineage>
</organism>
<dbReference type="Proteomes" id="UP001596175">
    <property type="component" value="Unassembled WGS sequence"/>
</dbReference>
<accession>A0ABV9ZEQ1</accession>
<dbReference type="CDD" id="cd00293">
    <property type="entry name" value="USP-like"/>
    <property type="match status" value="1"/>
</dbReference>
<dbReference type="SUPFAM" id="SSF52402">
    <property type="entry name" value="Adenine nucleotide alpha hydrolases-like"/>
    <property type="match status" value="1"/>
</dbReference>
<reference evidence="3" key="1">
    <citation type="journal article" date="2019" name="Int. J. Syst. Evol. Microbiol.">
        <title>The Global Catalogue of Microorganisms (GCM) 10K type strain sequencing project: providing services to taxonomists for standard genome sequencing and annotation.</title>
        <authorList>
            <consortium name="The Broad Institute Genomics Platform"/>
            <consortium name="The Broad Institute Genome Sequencing Center for Infectious Disease"/>
            <person name="Wu L."/>
            <person name="Ma J."/>
        </authorList>
    </citation>
    <scope>NUCLEOTIDE SEQUENCE [LARGE SCALE GENOMIC DNA]</scope>
    <source>
        <strain evidence="3">XZYJ18</strain>
    </source>
</reference>
<protein>
    <submittedName>
        <fullName evidence="2">Universal stress protein</fullName>
    </submittedName>
</protein>
<dbReference type="InterPro" id="IPR006016">
    <property type="entry name" value="UspA"/>
</dbReference>
<name>A0ABV9ZEQ1_9PSEU</name>